<dbReference type="SUPFAM" id="SSF55120">
    <property type="entry name" value="Pseudouridine synthase"/>
    <property type="match status" value="1"/>
</dbReference>
<dbReference type="InterPro" id="IPR006224">
    <property type="entry name" value="PsdUridine_synth_RluA-like_CS"/>
</dbReference>
<feature type="domain" description="RNA-binding S4" evidence="7">
    <location>
        <begin position="43"/>
        <end position="108"/>
    </location>
</feature>
<dbReference type="InterPro" id="IPR006225">
    <property type="entry name" value="PsdUridine_synth_RluC/D"/>
</dbReference>
<comment type="catalytic activity">
    <reaction evidence="6">
        <text>a uridine in RNA = a pseudouridine in RNA</text>
        <dbReference type="Rhea" id="RHEA:48348"/>
        <dbReference type="Rhea" id="RHEA-COMP:12068"/>
        <dbReference type="Rhea" id="RHEA-COMP:12069"/>
        <dbReference type="ChEBI" id="CHEBI:65314"/>
        <dbReference type="ChEBI" id="CHEBI:65315"/>
    </reaction>
</comment>
<dbReference type="Pfam" id="PF00849">
    <property type="entry name" value="PseudoU_synth_2"/>
    <property type="match status" value="1"/>
</dbReference>
<dbReference type="FunFam" id="3.30.2350.10:FF:000006">
    <property type="entry name" value="Pseudouridine synthase"/>
    <property type="match status" value="1"/>
</dbReference>
<keyword evidence="3 6" id="KW-0413">Isomerase</keyword>
<dbReference type="InterPro" id="IPR006145">
    <property type="entry name" value="PsdUridine_synth_RsuA/RluA"/>
</dbReference>
<dbReference type="PROSITE" id="PS01129">
    <property type="entry name" value="PSI_RLU"/>
    <property type="match status" value="1"/>
</dbReference>
<dbReference type="Gene3D" id="3.30.2350.10">
    <property type="entry name" value="Pseudouridine synthase"/>
    <property type="match status" value="1"/>
</dbReference>
<evidence type="ECO:0000259" key="7">
    <source>
        <dbReference type="SMART" id="SM00363"/>
    </source>
</evidence>
<dbReference type="SUPFAM" id="SSF55174">
    <property type="entry name" value="Alpha-L RNA-binding motif"/>
    <property type="match status" value="1"/>
</dbReference>
<dbReference type="PROSITE" id="PS50889">
    <property type="entry name" value="S4"/>
    <property type="match status" value="1"/>
</dbReference>
<dbReference type="PANTHER" id="PTHR21600">
    <property type="entry name" value="MITOCHONDRIAL RNA PSEUDOURIDINE SYNTHASE"/>
    <property type="match status" value="1"/>
</dbReference>
<dbReference type="InterPro" id="IPR036986">
    <property type="entry name" value="S4_RNA-bd_sf"/>
</dbReference>
<gene>
    <name evidence="8" type="ORF">H8744_03240</name>
</gene>
<dbReference type="CDD" id="cd00165">
    <property type="entry name" value="S4"/>
    <property type="match status" value="1"/>
</dbReference>
<dbReference type="Pfam" id="PF01479">
    <property type="entry name" value="S4"/>
    <property type="match status" value="1"/>
</dbReference>
<name>A0A926F1B2_9BACT</name>
<dbReference type="FunFam" id="3.10.290.10:FF:000016">
    <property type="entry name" value="Pseudouridine synthase"/>
    <property type="match status" value="1"/>
</dbReference>
<keyword evidence="2 5" id="KW-0694">RNA-binding</keyword>
<keyword evidence="9" id="KW-1185">Reference proteome</keyword>
<dbReference type="Proteomes" id="UP000651085">
    <property type="component" value="Unassembled WGS sequence"/>
</dbReference>
<evidence type="ECO:0000313" key="8">
    <source>
        <dbReference type="EMBL" id="MBC8592268.1"/>
    </source>
</evidence>
<dbReference type="EMBL" id="JACRTF010000001">
    <property type="protein sequence ID" value="MBC8592268.1"/>
    <property type="molecule type" value="Genomic_DNA"/>
</dbReference>
<dbReference type="InterPro" id="IPR050188">
    <property type="entry name" value="RluA_PseudoU_synthase"/>
</dbReference>
<feature type="active site" evidence="4">
    <location>
        <position position="168"/>
    </location>
</feature>
<dbReference type="RefSeq" id="WP_262433484.1">
    <property type="nucleotide sequence ID" value="NZ_JACRTF010000001.1"/>
</dbReference>
<dbReference type="NCBIfam" id="TIGR00005">
    <property type="entry name" value="rluA_subfam"/>
    <property type="match status" value="1"/>
</dbReference>
<dbReference type="GO" id="GO:0120159">
    <property type="term" value="F:rRNA pseudouridine synthase activity"/>
    <property type="evidence" value="ECO:0007669"/>
    <property type="project" value="UniProtKB-ARBA"/>
</dbReference>
<evidence type="ECO:0000256" key="6">
    <source>
        <dbReference type="RuleBase" id="RU362028"/>
    </source>
</evidence>
<dbReference type="GO" id="GO:0003723">
    <property type="term" value="F:RNA binding"/>
    <property type="evidence" value="ECO:0007669"/>
    <property type="project" value="UniProtKB-KW"/>
</dbReference>
<dbReference type="GO" id="GO:0000455">
    <property type="term" value="P:enzyme-directed rRNA pseudouridine synthesis"/>
    <property type="evidence" value="ECO:0007669"/>
    <property type="project" value="TreeGrafter"/>
</dbReference>
<comment type="caution">
    <text evidence="8">The sequence shown here is derived from an EMBL/GenBank/DDBJ whole genome shotgun (WGS) entry which is preliminary data.</text>
</comment>
<accession>A0A926F1B2</accession>
<comment type="similarity">
    <text evidence="1 6">Belongs to the pseudouridine synthase RluA family.</text>
</comment>
<dbReference type="Gene3D" id="3.10.290.10">
    <property type="entry name" value="RNA-binding S4 domain"/>
    <property type="match status" value="1"/>
</dbReference>
<dbReference type="EC" id="5.4.99.-" evidence="6"/>
<protein>
    <recommendedName>
        <fullName evidence="6">Pseudouridine synthase</fullName>
        <ecNumber evidence="6">5.4.99.-</ecNumber>
    </recommendedName>
</protein>
<sequence length="359" mass="41017">MIEELPDDIGNDDIDDIEPVGEEAEAQLYEHFRVVVDKGQAMVRVDKYLFERIVNASRNRIQKAAEGGFVMANGKPVKSSYKVKPLDVITVMMDRPRYENEVIPEDIPLDIVYEDKFLMVVNKPPGLVVHPGHGNYHGTLVNAIAWHMKDNPDYDANDPHVGLVHRIDKDTSGLLVIAKTPDAKTNLGMQFFNKTTKRRYRALVWGIVEQDEGTIVGSIARNPKDRMQMAVMSDPTMGKHAVTHYRVLERLGYVTLVECILETGRTHQIRVHMKHIGHVLFNDERYGGHEILKGTHFSKYKQFVNNCFATCPRQALHAMTLGFVHPVTGEEMYFTSEMPDDMTQLIEKWRGYISNREIE</sequence>
<dbReference type="InterPro" id="IPR020103">
    <property type="entry name" value="PsdUridine_synth_cat_dom_sf"/>
</dbReference>
<evidence type="ECO:0000256" key="2">
    <source>
        <dbReference type="ARBA" id="ARBA00022884"/>
    </source>
</evidence>
<evidence type="ECO:0000256" key="4">
    <source>
        <dbReference type="PIRSR" id="PIRSR606225-1"/>
    </source>
</evidence>
<dbReference type="SMART" id="SM00363">
    <property type="entry name" value="S4"/>
    <property type="match status" value="1"/>
</dbReference>
<evidence type="ECO:0000256" key="5">
    <source>
        <dbReference type="PROSITE-ProRule" id="PRU00182"/>
    </source>
</evidence>
<organism evidence="8 9">
    <name type="scientific">Jilunia laotingensis</name>
    <dbReference type="NCBI Taxonomy" id="2763675"/>
    <lineage>
        <taxon>Bacteria</taxon>
        <taxon>Pseudomonadati</taxon>
        <taxon>Bacteroidota</taxon>
        <taxon>Bacteroidia</taxon>
        <taxon>Bacteroidales</taxon>
        <taxon>Bacteroidaceae</taxon>
        <taxon>Jilunia</taxon>
    </lineage>
</organism>
<evidence type="ECO:0000313" key="9">
    <source>
        <dbReference type="Proteomes" id="UP000651085"/>
    </source>
</evidence>
<reference evidence="8" key="1">
    <citation type="submission" date="2020-08" db="EMBL/GenBank/DDBJ databases">
        <title>Genome public.</title>
        <authorList>
            <person name="Liu C."/>
            <person name="Sun Q."/>
        </authorList>
    </citation>
    <scope>NUCLEOTIDE SEQUENCE</scope>
    <source>
        <strain evidence="8">N12</strain>
    </source>
</reference>
<evidence type="ECO:0000256" key="1">
    <source>
        <dbReference type="ARBA" id="ARBA00010876"/>
    </source>
</evidence>
<dbReference type="CDD" id="cd02869">
    <property type="entry name" value="PseudoU_synth_RluA_like"/>
    <property type="match status" value="1"/>
</dbReference>
<proteinExistence type="inferred from homology"/>
<comment type="function">
    <text evidence="6">Responsible for synthesis of pseudouridine from uracil.</text>
</comment>
<dbReference type="AlphaFoldDB" id="A0A926F1B2"/>
<evidence type="ECO:0000256" key="3">
    <source>
        <dbReference type="ARBA" id="ARBA00023235"/>
    </source>
</evidence>
<dbReference type="PANTHER" id="PTHR21600:SF44">
    <property type="entry name" value="RIBOSOMAL LARGE SUBUNIT PSEUDOURIDINE SYNTHASE D"/>
    <property type="match status" value="1"/>
</dbReference>
<dbReference type="InterPro" id="IPR002942">
    <property type="entry name" value="S4_RNA-bd"/>
</dbReference>